<name>A0A151I578_9HYME</name>
<gene>
    <name evidence="1" type="ORF">ALC53_04244</name>
</gene>
<dbReference type="AlphaFoldDB" id="A0A151I578"/>
<dbReference type="Proteomes" id="UP000078540">
    <property type="component" value="Unassembled WGS sequence"/>
</dbReference>
<keyword evidence="2" id="KW-1185">Reference proteome</keyword>
<protein>
    <submittedName>
        <fullName evidence="1">Uncharacterized protein</fullName>
    </submittedName>
</protein>
<evidence type="ECO:0000313" key="2">
    <source>
        <dbReference type="Proteomes" id="UP000078540"/>
    </source>
</evidence>
<organism evidence="1 2">
    <name type="scientific">Atta colombica</name>
    <dbReference type="NCBI Taxonomy" id="520822"/>
    <lineage>
        <taxon>Eukaryota</taxon>
        <taxon>Metazoa</taxon>
        <taxon>Ecdysozoa</taxon>
        <taxon>Arthropoda</taxon>
        <taxon>Hexapoda</taxon>
        <taxon>Insecta</taxon>
        <taxon>Pterygota</taxon>
        <taxon>Neoptera</taxon>
        <taxon>Endopterygota</taxon>
        <taxon>Hymenoptera</taxon>
        <taxon>Apocrita</taxon>
        <taxon>Aculeata</taxon>
        <taxon>Formicoidea</taxon>
        <taxon>Formicidae</taxon>
        <taxon>Myrmicinae</taxon>
        <taxon>Atta</taxon>
    </lineage>
</organism>
<accession>A0A151I578</accession>
<dbReference type="EMBL" id="KQ976445">
    <property type="protein sequence ID" value="KYM86051.1"/>
    <property type="molecule type" value="Genomic_DNA"/>
</dbReference>
<proteinExistence type="predicted"/>
<reference evidence="1 2" key="1">
    <citation type="submission" date="2015-09" db="EMBL/GenBank/DDBJ databases">
        <title>Atta colombica WGS genome.</title>
        <authorList>
            <person name="Nygaard S."/>
            <person name="Hu H."/>
            <person name="Boomsma J."/>
            <person name="Zhang G."/>
        </authorList>
    </citation>
    <scope>NUCLEOTIDE SEQUENCE [LARGE SCALE GENOMIC DNA]</scope>
    <source>
        <strain evidence="1">Treedump-2</strain>
        <tissue evidence="1">Whole body</tissue>
    </source>
</reference>
<evidence type="ECO:0000313" key="1">
    <source>
        <dbReference type="EMBL" id="KYM86051.1"/>
    </source>
</evidence>
<sequence>MRIVRGICERSGVGQRCCVRGVGDWSCMSGVGERSSRVDDGCRMRRIRDSGCGRQIARSGRCGDADDEQGEKTGALVHDDEVEEVAGTSLRLSCEDCPSCTYSTTDTEICSATLFYRTKPLLCETELVFYSSHPCDLEVPAKVFRIRNGANAQDRDKDTQQIHAYVCSYDTLYAKCVVRNCSTLSIKRLLLSRLCTSRINRGSDKLFQTPLLPEAIRTTRILSLLAGPKVNMYAINRLIITYDCSGFCYTVESLMIDSRGYVIEPLQASCIRKQRESGDKATNNHGRPFEYFPRPSRRNKTMIDNCATIEATSREGTSEICEIRGGEGFALRPRTIEVSPDEYKGS</sequence>